<sequence>MKAVIEKPGTQRALTITAAVLLFAALIFPNILSRLTPAGFVRIPIEGAVLLALLAVLPRKAQKPFAIVAGTLIGLLVIEKCLDMGFFEELNRPFDPVLDWVLFDDAFSFAVDSYGRAASIAAVVAVIALVVAILALTSWSVLRVGALVTKNRKRSAIAAAGAAGAWGLTFALGISLFGAIPVAARSTSTYAWDRAHQARAGLRDEANFRREVQQDPFKTVPPAQMLTALQGKDVIFTFVESYGRSAVEGTALSPMTRPVLDNGTAELRKAGYAARSGWLTSPTFGGGSWLAHATFESGLWINNEQRYRNLVASDRLTLTRAFRDKEYRTVSVMPGATRAWPEGNFYGYEAVWDSRNLGYQGPKFSWAPMPDQYTLKKLNEIEYKKPGRGPLMVEMPLVSSHTPWAPIPDYLTDWNSIGDGSIYTSMEAEGQKPKALWAEPKKVRAEYGKSIVYSMTSLINWIQLYGDDNLVMVLLGDHQPSPIAAGAGASHDVPITLVAKDPKVLDRITGWGWAEGLRPRSDTPVWPMSDFRDKFLTAFGQQTPAS</sequence>
<evidence type="ECO:0000256" key="1">
    <source>
        <dbReference type="SAM" id="Phobius"/>
    </source>
</evidence>
<keyword evidence="3" id="KW-1185">Reference proteome</keyword>
<keyword evidence="1" id="KW-0472">Membrane</keyword>
<keyword evidence="1" id="KW-1133">Transmembrane helix</keyword>
<dbReference type="RefSeq" id="WP_215788578.1">
    <property type="nucleotide sequence ID" value="NZ_JAHKKG010000005.1"/>
</dbReference>
<proteinExistence type="predicted"/>
<dbReference type="EMBL" id="JAHKKG010000005">
    <property type="protein sequence ID" value="MBU2665368.1"/>
    <property type="molecule type" value="Genomic_DNA"/>
</dbReference>
<evidence type="ECO:0000313" key="3">
    <source>
        <dbReference type="Proteomes" id="UP001519654"/>
    </source>
</evidence>
<gene>
    <name evidence="2" type="ORF">KOI35_17825</name>
</gene>
<accession>A0ABS5YPI7</accession>
<dbReference type="Gene3D" id="3.40.720.10">
    <property type="entry name" value="Alkaline Phosphatase, subunit A"/>
    <property type="match status" value="1"/>
</dbReference>
<evidence type="ECO:0000313" key="2">
    <source>
        <dbReference type="EMBL" id="MBU2665368.1"/>
    </source>
</evidence>
<feature type="transmembrane region" description="Helical" evidence="1">
    <location>
        <begin position="12"/>
        <end position="32"/>
    </location>
</feature>
<name>A0ABS5YPI7_9ACTN</name>
<keyword evidence="1" id="KW-0812">Transmembrane</keyword>
<dbReference type="SUPFAM" id="SSF53649">
    <property type="entry name" value="Alkaline phosphatase-like"/>
    <property type="match status" value="1"/>
</dbReference>
<feature type="transmembrane region" description="Helical" evidence="1">
    <location>
        <begin position="64"/>
        <end position="87"/>
    </location>
</feature>
<reference evidence="2 3" key="1">
    <citation type="submission" date="2021-06" db="EMBL/GenBank/DDBJ databases">
        <title>Actinoplanes lichenicola sp. nov., and Actinoplanes ovalisporus sp. nov., isolated from lichen in Thailand.</title>
        <authorList>
            <person name="Saeng-In P."/>
            <person name="Kanchanasin P."/>
            <person name="Yuki M."/>
            <person name="Kudo T."/>
            <person name="Ohkuma M."/>
            <person name="Phongsopitanun W."/>
            <person name="Tanasupawat S."/>
        </authorList>
    </citation>
    <scope>NUCLEOTIDE SEQUENCE [LARGE SCALE GENOMIC DNA]</scope>
    <source>
        <strain evidence="2 3">NBRC 110975</strain>
    </source>
</reference>
<feature type="transmembrane region" description="Helical" evidence="1">
    <location>
        <begin position="117"/>
        <end position="144"/>
    </location>
</feature>
<organism evidence="2 3">
    <name type="scientific">Paractinoplanes bogorensis</name>
    <dbReference type="NCBI Taxonomy" id="1610840"/>
    <lineage>
        <taxon>Bacteria</taxon>
        <taxon>Bacillati</taxon>
        <taxon>Actinomycetota</taxon>
        <taxon>Actinomycetes</taxon>
        <taxon>Micromonosporales</taxon>
        <taxon>Micromonosporaceae</taxon>
        <taxon>Paractinoplanes</taxon>
    </lineage>
</organism>
<protein>
    <submittedName>
        <fullName evidence="2">Sulfatase</fullName>
    </submittedName>
</protein>
<comment type="caution">
    <text evidence="2">The sequence shown here is derived from an EMBL/GenBank/DDBJ whole genome shotgun (WGS) entry which is preliminary data.</text>
</comment>
<dbReference type="InterPro" id="IPR017850">
    <property type="entry name" value="Alkaline_phosphatase_core_sf"/>
</dbReference>
<feature type="transmembrane region" description="Helical" evidence="1">
    <location>
        <begin position="38"/>
        <end position="57"/>
    </location>
</feature>
<feature type="transmembrane region" description="Helical" evidence="1">
    <location>
        <begin position="156"/>
        <end position="180"/>
    </location>
</feature>
<dbReference type="Proteomes" id="UP001519654">
    <property type="component" value="Unassembled WGS sequence"/>
</dbReference>